<dbReference type="AlphaFoldDB" id="A0A6A6DGD4"/>
<dbReference type="OrthoDB" id="3762945at2759"/>
<accession>A0A6A6DGD4</accession>
<evidence type="ECO:0000313" key="1">
    <source>
        <dbReference type="EMBL" id="KAF2178564.1"/>
    </source>
</evidence>
<protein>
    <submittedName>
        <fullName evidence="1">Uncharacterized protein</fullName>
    </submittedName>
</protein>
<sequence length="149" mass="18417">MPEWLCPFSYYLIDHPHFYRNPQGWHGARWRYWLHRKACCEWCEIWREYYRQFFLVKLDPLYFDALWHEHPVFLHIGKSFRRIHAHFRGGLDDNSYRLSWEVEQLSQIMWIAYKAFPELWQLERVAEELKGVATDLQVGPRRKLSYTIP</sequence>
<gene>
    <name evidence="1" type="ORF">K469DRAFT_695363</name>
</gene>
<proteinExistence type="predicted"/>
<name>A0A6A6DGD4_9PEZI</name>
<dbReference type="Proteomes" id="UP000800200">
    <property type="component" value="Unassembled WGS sequence"/>
</dbReference>
<organism evidence="1 2">
    <name type="scientific">Zopfia rhizophila CBS 207.26</name>
    <dbReference type="NCBI Taxonomy" id="1314779"/>
    <lineage>
        <taxon>Eukaryota</taxon>
        <taxon>Fungi</taxon>
        <taxon>Dikarya</taxon>
        <taxon>Ascomycota</taxon>
        <taxon>Pezizomycotina</taxon>
        <taxon>Dothideomycetes</taxon>
        <taxon>Dothideomycetes incertae sedis</taxon>
        <taxon>Zopfiaceae</taxon>
        <taxon>Zopfia</taxon>
    </lineage>
</organism>
<reference evidence="1" key="1">
    <citation type="journal article" date="2020" name="Stud. Mycol.">
        <title>101 Dothideomycetes genomes: a test case for predicting lifestyles and emergence of pathogens.</title>
        <authorList>
            <person name="Haridas S."/>
            <person name="Albert R."/>
            <person name="Binder M."/>
            <person name="Bloem J."/>
            <person name="Labutti K."/>
            <person name="Salamov A."/>
            <person name="Andreopoulos B."/>
            <person name="Baker S."/>
            <person name="Barry K."/>
            <person name="Bills G."/>
            <person name="Bluhm B."/>
            <person name="Cannon C."/>
            <person name="Castanera R."/>
            <person name="Culley D."/>
            <person name="Daum C."/>
            <person name="Ezra D."/>
            <person name="Gonzalez J."/>
            <person name="Henrissat B."/>
            <person name="Kuo A."/>
            <person name="Liang C."/>
            <person name="Lipzen A."/>
            <person name="Lutzoni F."/>
            <person name="Magnuson J."/>
            <person name="Mondo S."/>
            <person name="Nolan M."/>
            <person name="Ohm R."/>
            <person name="Pangilinan J."/>
            <person name="Park H.-J."/>
            <person name="Ramirez L."/>
            <person name="Alfaro M."/>
            <person name="Sun H."/>
            <person name="Tritt A."/>
            <person name="Yoshinaga Y."/>
            <person name="Zwiers L.-H."/>
            <person name="Turgeon B."/>
            <person name="Goodwin S."/>
            <person name="Spatafora J."/>
            <person name="Crous P."/>
            <person name="Grigoriev I."/>
        </authorList>
    </citation>
    <scope>NUCLEOTIDE SEQUENCE</scope>
    <source>
        <strain evidence="1">CBS 207.26</strain>
    </source>
</reference>
<dbReference type="EMBL" id="ML994674">
    <property type="protein sequence ID" value="KAF2178564.1"/>
    <property type="molecule type" value="Genomic_DNA"/>
</dbReference>
<keyword evidence="2" id="KW-1185">Reference proteome</keyword>
<evidence type="ECO:0000313" key="2">
    <source>
        <dbReference type="Proteomes" id="UP000800200"/>
    </source>
</evidence>